<feature type="active site" description="Proton donor/acceptor" evidence="9">
    <location>
        <position position="116"/>
    </location>
</feature>
<dbReference type="GO" id="GO:0071555">
    <property type="term" value="P:cell wall organization"/>
    <property type="evidence" value="ECO:0007669"/>
    <property type="project" value="UniProtKB-UniRule"/>
</dbReference>
<evidence type="ECO:0000256" key="9">
    <source>
        <dbReference type="PROSITE-ProRule" id="PRU01373"/>
    </source>
</evidence>
<reference evidence="12" key="1">
    <citation type="submission" date="2015-03" db="EMBL/GenBank/DDBJ databases">
        <authorList>
            <person name="Nijsse Bart"/>
        </authorList>
    </citation>
    <scope>NUCLEOTIDE SEQUENCE [LARGE SCALE GENOMIC DNA]</scope>
</reference>
<proteinExistence type="inferred from homology"/>
<dbReference type="GO" id="GO:0008360">
    <property type="term" value="P:regulation of cell shape"/>
    <property type="evidence" value="ECO:0007669"/>
    <property type="project" value="UniProtKB-UniRule"/>
</dbReference>
<keyword evidence="4" id="KW-0808">Transferase</keyword>
<accession>A0A0U1L090</accession>
<evidence type="ECO:0000256" key="8">
    <source>
        <dbReference type="ARBA" id="ARBA00023316"/>
    </source>
</evidence>
<gene>
    <name evidence="11" type="ORF">SpAn4DRAFT_2197</name>
</gene>
<comment type="similarity">
    <text evidence="2">Belongs to the YkuD family.</text>
</comment>
<dbReference type="PROSITE" id="PS52029">
    <property type="entry name" value="LD_TPASE"/>
    <property type="match status" value="1"/>
</dbReference>
<dbReference type="InterPro" id="IPR005490">
    <property type="entry name" value="LD_TPept_cat_dom"/>
</dbReference>
<dbReference type="AlphaFoldDB" id="A0A0U1L090"/>
<evidence type="ECO:0000256" key="3">
    <source>
        <dbReference type="ARBA" id="ARBA00022676"/>
    </source>
</evidence>
<dbReference type="InterPro" id="IPR038063">
    <property type="entry name" value="Transpep_catalytic_dom"/>
</dbReference>
<dbReference type="EMBL" id="CTRP01000012">
    <property type="protein sequence ID" value="CQR72965.1"/>
    <property type="molecule type" value="Genomic_DNA"/>
</dbReference>
<dbReference type="SUPFAM" id="SSF141523">
    <property type="entry name" value="L,D-transpeptidase catalytic domain-like"/>
    <property type="match status" value="1"/>
</dbReference>
<keyword evidence="7 9" id="KW-0573">Peptidoglycan synthesis</keyword>
<dbReference type="UniPathway" id="UPA00219"/>
<dbReference type="GO" id="GO:0016757">
    <property type="term" value="F:glycosyltransferase activity"/>
    <property type="evidence" value="ECO:0007669"/>
    <property type="project" value="UniProtKB-KW"/>
</dbReference>
<evidence type="ECO:0000256" key="1">
    <source>
        <dbReference type="ARBA" id="ARBA00004752"/>
    </source>
</evidence>
<dbReference type="PANTHER" id="PTHR30582">
    <property type="entry name" value="L,D-TRANSPEPTIDASE"/>
    <property type="match status" value="1"/>
</dbReference>
<evidence type="ECO:0000256" key="5">
    <source>
        <dbReference type="ARBA" id="ARBA00022801"/>
    </source>
</evidence>
<feature type="domain" description="L,D-TPase catalytic" evidence="10">
    <location>
        <begin position="35"/>
        <end position="156"/>
    </location>
</feature>
<keyword evidence="6 9" id="KW-0133">Cell shape</keyword>
<protein>
    <submittedName>
        <fullName evidence="11">Protein erfK/srfK</fullName>
    </submittedName>
</protein>
<evidence type="ECO:0000256" key="7">
    <source>
        <dbReference type="ARBA" id="ARBA00022984"/>
    </source>
</evidence>
<evidence type="ECO:0000256" key="2">
    <source>
        <dbReference type="ARBA" id="ARBA00005992"/>
    </source>
</evidence>
<keyword evidence="5" id="KW-0378">Hydrolase</keyword>
<evidence type="ECO:0000256" key="6">
    <source>
        <dbReference type="ARBA" id="ARBA00022960"/>
    </source>
</evidence>
<keyword evidence="12" id="KW-1185">Reference proteome</keyword>
<dbReference type="PANTHER" id="PTHR30582:SF24">
    <property type="entry name" value="L,D-TRANSPEPTIDASE ERFK_SRFK-RELATED"/>
    <property type="match status" value="1"/>
</dbReference>
<evidence type="ECO:0000259" key="10">
    <source>
        <dbReference type="PROSITE" id="PS52029"/>
    </source>
</evidence>
<keyword evidence="8 9" id="KW-0961">Cell wall biogenesis/degradation</keyword>
<dbReference type="CDD" id="cd16913">
    <property type="entry name" value="YkuD_like"/>
    <property type="match status" value="1"/>
</dbReference>
<dbReference type="Pfam" id="PF03734">
    <property type="entry name" value="YkuD"/>
    <property type="match status" value="1"/>
</dbReference>
<dbReference type="Gene3D" id="2.40.440.10">
    <property type="entry name" value="L,D-transpeptidase catalytic domain-like"/>
    <property type="match status" value="1"/>
</dbReference>
<evidence type="ECO:0000313" key="11">
    <source>
        <dbReference type="EMBL" id="CQR72965.1"/>
    </source>
</evidence>
<comment type="pathway">
    <text evidence="1 9">Cell wall biogenesis; peptidoglycan biosynthesis.</text>
</comment>
<evidence type="ECO:0000256" key="4">
    <source>
        <dbReference type="ARBA" id="ARBA00022679"/>
    </source>
</evidence>
<dbReference type="GO" id="GO:0018104">
    <property type="term" value="P:peptidoglycan-protein cross-linking"/>
    <property type="evidence" value="ECO:0007669"/>
    <property type="project" value="TreeGrafter"/>
</dbReference>
<evidence type="ECO:0000313" key="12">
    <source>
        <dbReference type="Proteomes" id="UP000049855"/>
    </source>
</evidence>
<sequence length="420" mass="47115">MNKKWVYKQVFWVILVFIMTILPGDAQAMMSDLLPRIIINLPSHTLELYKGDTLLKEYQIAVGKPSSPTPTGEFSIIEKEVDPCWYPPDKGTVVPSGPNNPLGYRWLGIAPMYGIHGTNAPWSIGGAVSNGCVRMQEADVEELFEYVACDTPVKIEYERVKVRVDANGKASIGIYPDVYGRQRITLTGVKQALAKAGLDGLAEDTFLKSLIQEVPDRQIEFAQIHKLKINGTMRSEHIISIAGEKQIPVMALADSLNTSVKWDESRQTVFRQNKIVPGKKRGNTIYISLKYLPTLFGGREVWNDSQNCLEFILPVAKFDGQILSCDIYQQESVWMVPALTVATVLGERLKWQPGTPELLIHGRAAPIIIVDGQPFITVNDMGQLFNMAAHWDGRTQTLELSYPLYMIDYSMYLDPGEEYL</sequence>
<organism evidence="11 12">
    <name type="scientific">Sporomusa ovata</name>
    <dbReference type="NCBI Taxonomy" id="2378"/>
    <lineage>
        <taxon>Bacteria</taxon>
        <taxon>Bacillati</taxon>
        <taxon>Bacillota</taxon>
        <taxon>Negativicutes</taxon>
        <taxon>Selenomonadales</taxon>
        <taxon>Sporomusaceae</taxon>
        <taxon>Sporomusa</taxon>
    </lineage>
</organism>
<keyword evidence="3" id="KW-0328">Glycosyltransferase</keyword>
<dbReference type="RefSeq" id="WP_021167779.1">
    <property type="nucleotide sequence ID" value="NZ_CTRP01000012.1"/>
</dbReference>
<dbReference type="InterPro" id="IPR050979">
    <property type="entry name" value="LD-transpeptidase"/>
</dbReference>
<dbReference type="Proteomes" id="UP000049855">
    <property type="component" value="Unassembled WGS sequence"/>
</dbReference>
<dbReference type="GO" id="GO:0071972">
    <property type="term" value="F:peptidoglycan L,D-transpeptidase activity"/>
    <property type="evidence" value="ECO:0007669"/>
    <property type="project" value="TreeGrafter"/>
</dbReference>
<name>A0A0U1L090_9FIRM</name>
<dbReference type="GO" id="GO:0005576">
    <property type="term" value="C:extracellular region"/>
    <property type="evidence" value="ECO:0007669"/>
    <property type="project" value="TreeGrafter"/>
</dbReference>
<feature type="active site" description="Nucleophile" evidence="9">
    <location>
        <position position="132"/>
    </location>
</feature>